<keyword evidence="2" id="KW-0472">Membrane</keyword>
<evidence type="ECO:0000313" key="3">
    <source>
        <dbReference type="EMBL" id="GFR72086.1"/>
    </source>
</evidence>
<feature type="compositionally biased region" description="Polar residues" evidence="1">
    <location>
        <begin position="234"/>
        <end position="247"/>
    </location>
</feature>
<name>A0AAV4FGQ4_9GAST</name>
<protein>
    <submittedName>
        <fullName evidence="3">Epsilon-sarcoglycan</fullName>
    </submittedName>
</protein>
<accession>A0AAV4FGQ4</accession>
<feature type="region of interest" description="Disordered" evidence="1">
    <location>
        <begin position="208"/>
        <end position="247"/>
    </location>
</feature>
<dbReference type="GO" id="GO:0016012">
    <property type="term" value="C:sarcoglycan complex"/>
    <property type="evidence" value="ECO:0007669"/>
    <property type="project" value="InterPro"/>
</dbReference>
<keyword evidence="2" id="KW-0812">Transmembrane</keyword>
<organism evidence="3 4">
    <name type="scientific">Elysia marginata</name>
    <dbReference type="NCBI Taxonomy" id="1093978"/>
    <lineage>
        <taxon>Eukaryota</taxon>
        <taxon>Metazoa</taxon>
        <taxon>Spiralia</taxon>
        <taxon>Lophotrochozoa</taxon>
        <taxon>Mollusca</taxon>
        <taxon>Gastropoda</taxon>
        <taxon>Heterobranchia</taxon>
        <taxon>Euthyneura</taxon>
        <taxon>Panpulmonata</taxon>
        <taxon>Sacoglossa</taxon>
        <taxon>Placobranchoidea</taxon>
        <taxon>Plakobranchidae</taxon>
        <taxon>Elysia</taxon>
    </lineage>
</organism>
<dbReference type="EMBL" id="BMAT01007816">
    <property type="protein sequence ID" value="GFR72086.1"/>
    <property type="molecule type" value="Genomic_DNA"/>
</dbReference>
<evidence type="ECO:0000256" key="2">
    <source>
        <dbReference type="SAM" id="Phobius"/>
    </source>
</evidence>
<feature type="compositionally biased region" description="Polar residues" evidence="1">
    <location>
        <begin position="122"/>
        <end position="131"/>
    </location>
</feature>
<keyword evidence="4" id="KW-1185">Reference proteome</keyword>
<reference evidence="3 4" key="1">
    <citation type="journal article" date="2021" name="Elife">
        <title>Chloroplast acquisition without the gene transfer in kleptoplastic sea slugs, Plakobranchus ocellatus.</title>
        <authorList>
            <person name="Maeda T."/>
            <person name="Takahashi S."/>
            <person name="Yoshida T."/>
            <person name="Shimamura S."/>
            <person name="Takaki Y."/>
            <person name="Nagai Y."/>
            <person name="Toyoda A."/>
            <person name="Suzuki Y."/>
            <person name="Arimoto A."/>
            <person name="Ishii H."/>
            <person name="Satoh N."/>
            <person name="Nishiyama T."/>
            <person name="Hasebe M."/>
            <person name="Maruyama T."/>
            <person name="Minagawa J."/>
            <person name="Obokata J."/>
            <person name="Shigenobu S."/>
        </authorList>
    </citation>
    <scope>NUCLEOTIDE SEQUENCE [LARGE SCALE GENOMIC DNA]</scope>
</reference>
<feature type="region of interest" description="Disordered" evidence="1">
    <location>
        <begin position="92"/>
        <end position="142"/>
    </location>
</feature>
<dbReference type="AlphaFoldDB" id="A0AAV4FGQ4"/>
<dbReference type="PANTHER" id="PTHR10132:SF14">
    <property type="entry name" value="SARCOGLYCAN ALPHA, ISOFORM C"/>
    <property type="match status" value="1"/>
</dbReference>
<evidence type="ECO:0000256" key="1">
    <source>
        <dbReference type="SAM" id="MobiDB-lite"/>
    </source>
</evidence>
<sequence>MASEAEIQRIYDPPTECGDERCQDLFPEFLYCVVVPCSILVFLCLVIAVALCCRSKSCQCKKYSELNPQISSVELEDYNSIRRASITLRQMSRNRETPLLGSRANSMTLDRSLRRHPRNRDSCSSAPGTLQRQHRNRRAERPASAMALQLPYADDVDGSSVNGFSPHARSRHFYEDDVQSPPPPPPYRAQEEDAFTKAGFLQVSMHSSVTYEENSDTNGSGAQPLLGHHHSRAGQHSNMGYSSHSQW</sequence>
<proteinExistence type="predicted"/>
<dbReference type="InterPro" id="IPR008908">
    <property type="entry name" value="Sarcoglycan_alpha/epsilon"/>
</dbReference>
<feature type="transmembrane region" description="Helical" evidence="2">
    <location>
        <begin position="29"/>
        <end position="51"/>
    </location>
</feature>
<gene>
    <name evidence="3" type="ORF">ElyMa_003831100</name>
</gene>
<dbReference type="Proteomes" id="UP000762676">
    <property type="component" value="Unassembled WGS sequence"/>
</dbReference>
<keyword evidence="2" id="KW-1133">Transmembrane helix</keyword>
<evidence type="ECO:0000313" key="4">
    <source>
        <dbReference type="Proteomes" id="UP000762676"/>
    </source>
</evidence>
<feature type="compositionally biased region" description="Polar residues" evidence="1">
    <location>
        <begin position="208"/>
        <end position="221"/>
    </location>
</feature>
<dbReference type="PANTHER" id="PTHR10132">
    <property type="entry name" value="ALPHA-/EPSILON-SARCOGLYCAN FAMILY MEMBER"/>
    <property type="match status" value="1"/>
</dbReference>
<comment type="caution">
    <text evidence="3">The sequence shown here is derived from an EMBL/GenBank/DDBJ whole genome shotgun (WGS) entry which is preliminary data.</text>
</comment>